<dbReference type="Proteomes" id="UP001171945">
    <property type="component" value="Unassembled WGS sequence"/>
</dbReference>
<comment type="caution">
    <text evidence="3">The sequence shown here is derived from an EMBL/GenBank/DDBJ whole genome shotgun (WGS) entry which is preliminary data.</text>
</comment>
<feature type="compositionally biased region" description="Low complexity" evidence="1">
    <location>
        <begin position="12"/>
        <end position="24"/>
    </location>
</feature>
<proteinExistence type="predicted"/>
<dbReference type="InterPro" id="IPR042095">
    <property type="entry name" value="SUMF_sf"/>
</dbReference>
<dbReference type="Gene3D" id="3.90.1580.10">
    <property type="entry name" value="paralog of FGE (formylglycine-generating enzyme)"/>
    <property type="match status" value="1"/>
</dbReference>
<evidence type="ECO:0000313" key="3">
    <source>
        <dbReference type="EMBL" id="MDM8562165.1"/>
    </source>
</evidence>
<dbReference type="InterPro" id="IPR005532">
    <property type="entry name" value="SUMF_dom"/>
</dbReference>
<keyword evidence="4" id="KW-1185">Reference proteome</keyword>
<sequence>MRQPVIRGGSWNNKPRNVRAANRNRNSHDNRNNNVGFRLASLPVIAQSCGV</sequence>
<protein>
    <submittedName>
        <fullName evidence="3">SUMF1/EgtB/PvdO family nonheme iron enzyme</fullName>
    </submittedName>
</protein>
<feature type="domain" description="Sulfatase-modifying factor enzyme-like" evidence="2">
    <location>
        <begin position="3"/>
        <end position="40"/>
    </location>
</feature>
<gene>
    <name evidence="3" type="ORF">QUF54_02305</name>
</gene>
<dbReference type="InterPro" id="IPR016187">
    <property type="entry name" value="CTDL_fold"/>
</dbReference>
<evidence type="ECO:0000259" key="2">
    <source>
        <dbReference type="Pfam" id="PF03781"/>
    </source>
</evidence>
<name>A0ABT7VR75_9GAMM</name>
<dbReference type="SUPFAM" id="SSF56436">
    <property type="entry name" value="C-type lectin-like"/>
    <property type="match status" value="1"/>
</dbReference>
<accession>A0ABT7VR75</accession>
<evidence type="ECO:0000313" key="4">
    <source>
        <dbReference type="Proteomes" id="UP001171945"/>
    </source>
</evidence>
<dbReference type="EMBL" id="JAUCGM010000075">
    <property type="protein sequence ID" value="MDM8562165.1"/>
    <property type="molecule type" value="Genomic_DNA"/>
</dbReference>
<feature type="region of interest" description="Disordered" evidence="1">
    <location>
        <begin position="1"/>
        <end position="36"/>
    </location>
</feature>
<evidence type="ECO:0000256" key="1">
    <source>
        <dbReference type="SAM" id="MobiDB-lite"/>
    </source>
</evidence>
<organism evidence="3 4">
    <name type="scientific">Candidatus Marithioploca araucensis</name>
    <dbReference type="NCBI Taxonomy" id="70273"/>
    <lineage>
        <taxon>Bacteria</taxon>
        <taxon>Pseudomonadati</taxon>
        <taxon>Pseudomonadota</taxon>
        <taxon>Gammaproteobacteria</taxon>
        <taxon>Thiotrichales</taxon>
        <taxon>Thiotrichaceae</taxon>
        <taxon>Candidatus Marithioploca</taxon>
    </lineage>
</organism>
<dbReference type="Pfam" id="PF03781">
    <property type="entry name" value="FGE-sulfatase"/>
    <property type="match status" value="1"/>
</dbReference>
<reference evidence="3" key="1">
    <citation type="submission" date="2023-06" db="EMBL/GenBank/DDBJ databases">
        <title>Uncultivated large filamentous bacteria from sulfidic sediments reveal new species and different genomic features in energy metabolism and defense.</title>
        <authorList>
            <person name="Fonseca A."/>
        </authorList>
    </citation>
    <scope>NUCLEOTIDE SEQUENCE</scope>
    <source>
        <strain evidence="3">HSG4</strain>
    </source>
</reference>